<dbReference type="PANTHER" id="PTHR31602">
    <property type="entry name" value="GROWTH-REGULATING FACTOR 5"/>
    <property type="match status" value="1"/>
</dbReference>
<accession>A0A0E0BK68</accession>
<dbReference type="PANTHER" id="PTHR31602:SF102">
    <property type="entry name" value="GROWTH-REGULATING FACTOR 7"/>
    <property type="match status" value="1"/>
</dbReference>
<dbReference type="GO" id="GO:0006351">
    <property type="term" value="P:DNA-templated transcription"/>
    <property type="evidence" value="ECO:0007669"/>
    <property type="project" value="UniProtKB-UniRule"/>
</dbReference>
<comment type="similarity">
    <text evidence="2 6">Belongs to the GRF family.</text>
</comment>
<evidence type="ECO:0000256" key="2">
    <source>
        <dbReference type="ARBA" id="ARBA00008122"/>
    </source>
</evidence>
<dbReference type="eggNOG" id="ENOG502QRK7">
    <property type="taxonomic scope" value="Eukaryota"/>
</dbReference>
<dbReference type="InterPro" id="IPR014978">
    <property type="entry name" value="Gln-Leu-Gln_QLQ"/>
</dbReference>
<organism evidence="10">
    <name type="scientific">Oryza glumipatula</name>
    <dbReference type="NCBI Taxonomy" id="40148"/>
    <lineage>
        <taxon>Eukaryota</taxon>
        <taxon>Viridiplantae</taxon>
        <taxon>Streptophyta</taxon>
        <taxon>Embryophyta</taxon>
        <taxon>Tracheophyta</taxon>
        <taxon>Spermatophyta</taxon>
        <taxon>Magnoliopsida</taxon>
        <taxon>Liliopsida</taxon>
        <taxon>Poales</taxon>
        <taxon>Poaceae</taxon>
        <taxon>BOP clade</taxon>
        <taxon>Oryzoideae</taxon>
        <taxon>Oryzeae</taxon>
        <taxon>Oryzinae</taxon>
        <taxon>Oryza</taxon>
    </lineage>
</organism>
<proteinExistence type="inferred from homology"/>
<evidence type="ECO:0000313" key="11">
    <source>
        <dbReference type="Proteomes" id="UP000026961"/>
    </source>
</evidence>
<feature type="compositionally biased region" description="Gly residues" evidence="7">
    <location>
        <begin position="1"/>
        <end position="10"/>
    </location>
</feature>
<dbReference type="AlphaFoldDB" id="A0A0E0BK68"/>
<name>A0A0E0BK68_9ORYZ</name>
<dbReference type="PROSITE" id="PS51667">
    <property type="entry name" value="WRC"/>
    <property type="match status" value="1"/>
</dbReference>
<dbReference type="SMART" id="SM00951">
    <property type="entry name" value="QLQ"/>
    <property type="match status" value="1"/>
</dbReference>
<keyword evidence="4 5" id="KW-0539">Nucleus</keyword>
<evidence type="ECO:0000259" key="8">
    <source>
        <dbReference type="PROSITE" id="PS51666"/>
    </source>
</evidence>
<evidence type="ECO:0000256" key="6">
    <source>
        <dbReference type="RuleBase" id="RU367127"/>
    </source>
</evidence>
<protein>
    <recommendedName>
        <fullName evidence="6">Growth-regulating factor</fullName>
    </recommendedName>
</protein>
<dbReference type="Pfam" id="PF08879">
    <property type="entry name" value="WRC"/>
    <property type="match status" value="1"/>
</dbReference>
<dbReference type="InterPro" id="IPR031137">
    <property type="entry name" value="GRF"/>
</dbReference>
<feature type="short sequence motif" description="Bipartite nuclear localization signal" evidence="5">
    <location>
        <begin position="163"/>
        <end position="173"/>
    </location>
</feature>
<evidence type="ECO:0000256" key="7">
    <source>
        <dbReference type="SAM" id="MobiDB-lite"/>
    </source>
</evidence>
<dbReference type="GO" id="GO:0005634">
    <property type="term" value="C:nucleus"/>
    <property type="evidence" value="ECO:0007669"/>
    <property type="project" value="UniProtKB-SubCell"/>
</dbReference>
<dbReference type="InterPro" id="IPR014977">
    <property type="entry name" value="WRC_dom"/>
</dbReference>
<evidence type="ECO:0000256" key="4">
    <source>
        <dbReference type="ARBA" id="ARBA00023242"/>
    </source>
</evidence>
<sequence length="409" mass="43913">MLSSCGGHGHGNPRSLQEEHHGRCGEQQGGGGGGGQEQEQDGFLVREARASPPSPSSSSFLGSTSSSCSGGGGGGQMLSFSSPNGTAGLGLSSGGSMQGVLARVRGPFTPTQWMELEHQALIYKHIAANVSVPSSLLLPIRRSLHPWGWGSFPPGCADVEPRRCRRTDGKKWRCSRDAVGDQKYCERHINRGRHRSRKHVEGRKATLTIAEPSMVIAAGVSSRGHAVARQKQVKGSAATVSDPFSRQSNRKFLEKQNVVDQLSPMDSFDFSSTQSSPNYDNVALSPLKLHHDHDESYIGHGLGSSSEKGSMMHESRLTVSKETLDDGPLGEVFKRKNCQSASTEILTEKWTENPNLHCPSGILQMATKFNSISSGNTVNSGGTAVENLITDNGYLTARMMNPHIVPTLL</sequence>
<dbReference type="GO" id="GO:0005524">
    <property type="term" value="F:ATP binding"/>
    <property type="evidence" value="ECO:0007669"/>
    <property type="project" value="UniProtKB-UniRule"/>
</dbReference>
<feature type="short sequence motif" description="Bipartite nuclear localization signal" evidence="5">
    <location>
        <begin position="191"/>
        <end position="198"/>
    </location>
</feature>
<evidence type="ECO:0000259" key="9">
    <source>
        <dbReference type="PROSITE" id="PS51667"/>
    </source>
</evidence>
<reference evidence="10" key="2">
    <citation type="submission" date="2018-05" db="EMBL/GenBank/DDBJ databases">
        <title>OgluRS3 (Oryza glumaepatula Reference Sequence Version 3).</title>
        <authorList>
            <person name="Zhang J."/>
            <person name="Kudrna D."/>
            <person name="Lee S."/>
            <person name="Talag J."/>
            <person name="Welchert J."/>
            <person name="Wing R.A."/>
        </authorList>
    </citation>
    <scope>NUCLEOTIDE SEQUENCE [LARGE SCALE GENOMIC DNA]</scope>
</reference>
<keyword evidence="6" id="KW-0804">Transcription</keyword>
<dbReference type="EnsemblPlants" id="OGLUM11G16300.2">
    <property type="protein sequence ID" value="OGLUM11G16300.2"/>
    <property type="gene ID" value="OGLUM11G16300"/>
</dbReference>
<feature type="domain" description="QLQ" evidence="8">
    <location>
        <begin position="107"/>
        <end position="142"/>
    </location>
</feature>
<dbReference type="GO" id="GO:0032502">
    <property type="term" value="P:developmental process"/>
    <property type="evidence" value="ECO:0007669"/>
    <property type="project" value="InterPro"/>
</dbReference>
<evidence type="ECO:0000256" key="3">
    <source>
        <dbReference type="ARBA" id="ARBA00023159"/>
    </source>
</evidence>
<keyword evidence="3 6" id="KW-0010">Activator</keyword>
<dbReference type="STRING" id="40148.A0A0E0BK68"/>
<dbReference type="Gramene" id="OGLUM11G16300.2">
    <property type="protein sequence ID" value="OGLUM11G16300.2"/>
    <property type="gene ID" value="OGLUM11G16300"/>
</dbReference>
<keyword evidence="6" id="KW-0805">Transcription regulation</keyword>
<dbReference type="HOGENOM" id="CLU_038207_1_0_1"/>
<feature type="domain" description="WRC" evidence="9">
    <location>
        <begin position="158"/>
        <end position="202"/>
    </location>
</feature>
<reference evidence="10" key="1">
    <citation type="submission" date="2015-04" db="UniProtKB">
        <authorList>
            <consortium name="EnsemblPlants"/>
        </authorList>
    </citation>
    <scope>IDENTIFICATION</scope>
</reference>
<comment type="domain">
    <text evidence="6">The QLQ domain and WRC domain may be involved in protein-protein interaction and DNA-binding, respectively.</text>
</comment>
<feature type="compositionally biased region" description="Gly residues" evidence="7">
    <location>
        <begin position="27"/>
        <end position="36"/>
    </location>
</feature>
<feature type="compositionally biased region" description="Low complexity" evidence="7">
    <location>
        <begin position="56"/>
        <end position="68"/>
    </location>
</feature>
<feature type="region of interest" description="Disordered" evidence="7">
    <location>
        <begin position="1"/>
        <end position="81"/>
    </location>
</feature>
<dbReference type="Pfam" id="PF08880">
    <property type="entry name" value="QLQ"/>
    <property type="match status" value="1"/>
</dbReference>
<dbReference type="GO" id="GO:0006355">
    <property type="term" value="P:regulation of DNA-templated transcription"/>
    <property type="evidence" value="ECO:0007669"/>
    <property type="project" value="InterPro"/>
</dbReference>
<comment type="function">
    <text evidence="6">Transcription activator.</text>
</comment>
<evidence type="ECO:0000313" key="10">
    <source>
        <dbReference type="EnsemblPlants" id="OGLUM11G16300.2"/>
    </source>
</evidence>
<dbReference type="PROSITE" id="PS51666">
    <property type="entry name" value="QLQ"/>
    <property type="match status" value="1"/>
</dbReference>
<keyword evidence="11" id="KW-1185">Reference proteome</keyword>
<evidence type="ECO:0000256" key="5">
    <source>
        <dbReference type="PROSITE-ProRule" id="PRU01002"/>
    </source>
</evidence>
<comment type="subcellular location">
    <subcellularLocation>
        <location evidence="1 5 6">Nucleus</location>
    </subcellularLocation>
</comment>
<evidence type="ECO:0000256" key="1">
    <source>
        <dbReference type="ARBA" id="ARBA00004123"/>
    </source>
</evidence>
<dbReference type="Proteomes" id="UP000026961">
    <property type="component" value="Chromosome 11"/>
</dbReference>